<dbReference type="RefSeq" id="WP_109901770.1">
    <property type="nucleotide sequence ID" value="NZ_QGLE01000001.1"/>
</dbReference>
<accession>A0A317EH25</accession>
<sequence length="228" mass="24808">MSGEWIELVASDGHRFQAYHVKPEGDEDPRAGLVIAMEIFGVNGHIRAVADGFAAEGYEVLAPQLYDRAQPAVDLPYDTDGVARGRALREQVGWEGPMLDVGACVTHLRQGEAKLPVGIVGYCYGGAVAWLAAARVANLGCAVGYYGTAILNFMNAAPKCPTMLHFGSRDQTIPEDKIEALAEKHPEVAIHVYDADHGFNSDRRANYDEDSAKLARERTLDFLAAHLR</sequence>
<evidence type="ECO:0000259" key="1">
    <source>
        <dbReference type="Pfam" id="PF01738"/>
    </source>
</evidence>
<evidence type="ECO:0000313" key="2">
    <source>
        <dbReference type="EMBL" id="PWR25614.1"/>
    </source>
</evidence>
<keyword evidence="3" id="KW-1185">Reference proteome</keyword>
<dbReference type="Pfam" id="PF01738">
    <property type="entry name" value="DLH"/>
    <property type="match status" value="1"/>
</dbReference>
<dbReference type="Proteomes" id="UP000245461">
    <property type="component" value="Unassembled WGS sequence"/>
</dbReference>
<dbReference type="PANTHER" id="PTHR46623">
    <property type="entry name" value="CARBOXYMETHYLENEBUTENOLIDASE-RELATED"/>
    <property type="match status" value="1"/>
</dbReference>
<organism evidence="2 3">
    <name type="scientific">Zavarzinia aquatilis</name>
    <dbReference type="NCBI Taxonomy" id="2211142"/>
    <lineage>
        <taxon>Bacteria</taxon>
        <taxon>Pseudomonadati</taxon>
        <taxon>Pseudomonadota</taxon>
        <taxon>Alphaproteobacteria</taxon>
        <taxon>Rhodospirillales</taxon>
        <taxon>Zavarziniaceae</taxon>
        <taxon>Zavarzinia</taxon>
    </lineage>
</organism>
<dbReference type="AlphaFoldDB" id="A0A317EH25"/>
<gene>
    <name evidence="2" type="ORF">DKG74_01210</name>
</gene>
<proteinExistence type="predicted"/>
<dbReference type="OrthoDB" id="9771666at2"/>
<dbReference type="InterPro" id="IPR002925">
    <property type="entry name" value="Dienelactn_hydro"/>
</dbReference>
<evidence type="ECO:0000313" key="3">
    <source>
        <dbReference type="Proteomes" id="UP000245461"/>
    </source>
</evidence>
<comment type="caution">
    <text evidence="2">The sequence shown here is derived from an EMBL/GenBank/DDBJ whole genome shotgun (WGS) entry which is preliminary data.</text>
</comment>
<feature type="domain" description="Dienelactone hydrolase" evidence="1">
    <location>
        <begin position="16"/>
        <end position="226"/>
    </location>
</feature>
<dbReference type="PANTHER" id="PTHR46623:SF6">
    <property type="entry name" value="ALPHA_BETA-HYDROLASES SUPERFAMILY PROTEIN"/>
    <property type="match status" value="1"/>
</dbReference>
<dbReference type="InterPro" id="IPR051049">
    <property type="entry name" value="Dienelactone_hydrolase-like"/>
</dbReference>
<name>A0A317EH25_9PROT</name>
<dbReference type="GO" id="GO:0016787">
    <property type="term" value="F:hydrolase activity"/>
    <property type="evidence" value="ECO:0007669"/>
    <property type="project" value="InterPro"/>
</dbReference>
<dbReference type="SUPFAM" id="SSF53474">
    <property type="entry name" value="alpha/beta-Hydrolases"/>
    <property type="match status" value="1"/>
</dbReference>
<reference evidence="2 3" key="1">
    <citation type="submission" date="2018-05" db="EMBL/GenBank/DDBJ databases">
        <title>Zavarzinia sp. HR-AS.</title>
        <authorList>
            <person name="Lee Y."/>
            <person name="Jeon C.O."/>
        </authorList>
    </citation>
    <scope>NUCLEOTIDE SEQUENCE [LARGE SCALE GENOMIC DNA]</scope>
    <source>
        <strain evidence="2 3">HR-AS</strain>
    </source>
</reference>
<dbReference type="EMBL" id="QGLE01000001">
    <property type="protein sequence ID" value="PWR25614.1"/>
    <property type="molecule type" value="Genomic_DNA"/>
</dbReference>
<dbReference type="Gene3D" id="3.40.50.1820">
    <property type="entry name" value="alpha/beta hydrolase"/>
    <property type="match status" value="1"/>
</dbReference>
<dbReference type="InterPro" id="IPR029058">
    <property type="entry name" value="AB_hydrolase_fold"/>
</dbReference>
<protein>
    <submittedName>
        <fullName evidence="2">Carboxymethylenebutenolidase</fullName>
    </submittedName>
</protein>